<dbReference type="AlphaFoldDB" id="A0AAV0ZEA8"/>
<evidence type="ECO:0000313" key="1">
    <source>
        <dbReference type="EMBL" id="CAI8595194.1"/>
    </source>
</evidence>
<keyword evidence="2" id="KW-1185">Reference proteome</keyword>
<dbReference type="Proteomes" id="UP001157006">
    <property type="component" value="Chromosome 1S"/>
</dbReference>
<gene>
    <name evidence="1" type="ORF">VFH_I179480</name>
</gene>
<protein>
    <submittedName>
        <fullName evidence="1">Uncharacterized protein</fullName>
    </submittedName>
</protein>
<reference evidence="1 2" key="1">
    <citation type="submission" date="2023-01" db="EMBL/GenBank/DDBJ databases">
        <authorList>
            <person name="Kreplak J."/>
        </authorList>
    </citation>
    <scope>NUCLEOTIDE SEQUENCE [LARGE SCALE GENOMIC DNA]</scope>
</reference>
<dbReference type="EMBL" id="OX451735">
    <property type="protein sequence ID" value="CAI8595194.1"/>
    <property type="molecule type" value="Genomic_DNA"/>
</dbReference>
<sequence>MDIFRNAVVTAIHNARSHGLSPSKASFDLISSNLHLESTLYQCNGVKQSPNQNSSLGISSIRRRYQELKGEAKQTLTRKNLQDRASIKKFRELTDRSPSDATLMVVMTRKKPGSSDGVCTLFELQCPVVVS</sequence>
<name>A0AAV0ZEA8_VICFA</name>
<proteinExistence type="predicted"/>
<evidence type="ECO:0000313" key="2">
    <source>
        <dbReference type="Proteomes" id="UP001157006"/>
    </source>
</evidence>
<organism evidence="1 2">
    <name type="scientific">Vicia faba</name>
    <name type="common">Broad bean</name>
    <name type="synonym">Faba vulgaris</name>
    <dbReference type="NCBI Taxonomy" id="3906"/>
    <lineage>
        <taxon>Eukaryota</taxon>
        <taxon>Viridiplantae</taxon>
        <taxon>Streptophyta</taxon>
        <taxon>Embryophyta</taxon>
        <taxon>Tracheophyta</taxon>
        <taxon>Spermatophyta</taxon>
        <taxon>Magnoliopsida</taxon>
        <taxon>eudicotyledons</taxon>
        <taxon>Gunneridae</taxon>
        <taxon>Pentapetalae</taxon>
        <taxon>rosids</taxon>
        <taxon>fabids</taxon>
        <taxon>Fabales</taxon>
        <taxon>Fabaceae</taxon>
        <taxon>Papilionoideae</taxon>
        <taxon>50 kb inversion clade</taxon>
        <taxon>NPAAA clade</taxon>
        <taxon>Hologalegina</taxon>
        <taxon>IRL clade</taxon>
        <taxon>Fabeae</taxon>
        <taxon>Vicia</taxon>
    </lineage>
</organism>
<accession>A0AAV0ZEA8</accession>